<protein>
    <submittedName>
        <fullName evidence="2">Uncharacterized protein YdhG (YjbR/CyaY superfamily)</fullName>
    </submittedName>
</protein>
<dbReference type="InterPro" id="IPR014922">
    <property type="entry name" value="YdhG-like"/>
</dbReference>
<dbReference type="RefSeq" id="WP_109606067.1">
    <property type="nucleotide sequence ID" value="NZ_QGGI01000021.1"/>
</dbReference>
<dbReference type="Pfam" id="PF08818">
    <property type="entry name" value="DUF1801"/>
    <property type="match status" value="1"/>
</dbReference>
<accession>A0AA45C536</accession>
<evidence type="ECO:0000313" key="2">
    <source>
        <dbReference type="EMBL" id="PWJ87877.1"/>
    </source>
</evidence>
<name>A0AA45C536_9BACT</name>
<dbReference type="Proteomes" id="UP000245921">
    <property type="component" value="Unassembled WGS sequence"/>
</dbReference>
<dbReference type="Gene3D" id="3.90.1150.200">
    <property type="match status" value="1"/>
</dbReference>
<feature type="domain" description="YdhG-like" evidence="1">
    <location>
        <begin position="17"/>
        <end position="108"/>
    </location>
</feature>
<evidence type="ECO:0000259" key="1">
    <source>
        <dbReference type="Pfam" id="PF08818"/>
    </source>
</evidence>
<proteinExistence type="predicted"/>
<dbReference type="AlphaFoldDB" id="A0AA45C536"/>
<evidence type="ECO:0000313" key="3">
    <source>
        <dbReference type="Proteomes" id="UP000245921"/>
    </source>
</evidence>
<reference evidence="2 3" key="1">
    <citation type="submission" date="2018-05" db="EMBL/GenBank/DDBJ databases">
        <title>Genomic Encyclopedia of Type Strains, Phase IV (KMG-IV): sequencing the most valuable type-strain genomes for metagenomic binning, comparative biology and taxonomic classification.</title>
        <authorList>
            <person name="Goeker M."/>
        </authorList>
    </citation>
    <scope>NUCLEOTIDE SEQUENCE [LARGE SCALE GENOMIC DNA]</scope>
    <source>
        <strain evidence="2 3">DSM 24906</strain>
    </source>
</reference>
<dbReference type="EMBL" id="QGGI01000021">
    <property type="protein sequence ID" value="PWJ87877.1"/>
    <property type="molecule type" value="Genomic_DNA"/>
</dbReference>
<gene>
    <name evidence="2" type="ORF">C7380_1217</name>
</gene>
<comment type="caution">
    <text evidence="2">The sequence shown here is derived from an EMBL/GenBank/DDBJ whole genome shotgun (WGS) entry which is preliminary data.</text>
</comment>
<organism evidence="2 3">
    <name type="scientific">Oceanotoga teriensis</name>
    <dbReference type="NCBI Taxonomy" id="515440"/>
    <lineage>
        <taxon>Bacteria</taxon>
        <taxon>Thermotogati</taxon>
        <taxon>Thermotogota</taxon>
        <taxon>Thermotogae</taxon>
        <taxon>Petrotogales</taxon>
        <taxon>Petrotogaceae</taxon>
        <taxon>Oceanotoga</taxon>
    </lineage>
</organism>
<sequence length="116" mass="13566">MFKTVEEYINQYPREIQAILQKVRNTIKRAAPESIEKISYGIPTFYLQGNLIHFAANQKHLGIYPGPEAVEYFKDKLEGFKTSKGTIKFSYGKPIPYDLIEDITKFRVKEQMNRMN</sequence>
<dbReference type="SUPFAM" id="SSF159888">
    <property type="entry name" value="YdhG-like"/>
    <property type="match status" value="1"/>
</dbReference>
<keyword evidence="3" id="KW-1185">Reference proteome</keyword>